<name>A0A8S5PR57_9CAUD</name>
<protein>
    <submittedName>
        <fullName evidence="1">Uncharacterized protein</fullName>
    </submittedName>
</protein>
<proteinExistence type="predicted"/>
<dbReference type="EMBL" id="BK015488">
    <property type="protein sequence ID" value="DAE09566.1"/>
    <property type="molecule type" value="Genomic_DNA"/>
</dbReference>
<accession>A0A8S5PR57</accession>
<evidence type="ECO:0000313" key="1">
    <source>
        <dbReference type="EMBL" id="DAE09566.1"/>
    </source>
</evidence>
<reference evidence="1" key="1">
    <citation type="journal article" date="2021" name="Proc. Natl. Acad. Sci. U.S.A.">
        <title>A Catalog of Tens of Thousands of Viruses from Human Metagenomes Reveals Hidden Associations with Chronic Diseases.</title>
        <authorList>
            <person name="Tisza M.J."/>
            <person name="Buck C.B."/>
        </authorList>
    </citation>
    <scope>NUCLEOTIDE SEQUENCE</scope>
    <source>
        <strain evidence="1">Ct96x5</strain>
    </source>
</reference>
<organism evidence="1">
    <name type="scientific">Siphoviridae sp. ct96x5</name>
    <dbReference type="NCBI Taxonomy" id="2825367"/>
    <lineage>
        <taxon>Viruses</taxon>
        <taxon>Duplodnaviria</taxon>
        <taxon>Heunggongvirae</taxon>
        <taxon>Uroviricota</taxon>
        <taxon>Caudoviricetes</taxon>
    </lineage>
</organism>
<sequence>MTIRPEIILSSMTLQGQSLRHTNPMNRQAFKLSGIQRMSGSEEATGVTGS</sequence>